<gene>
    <name evidence="1" type="ORF">NPIL_408701</name>
</gene>
<comment type="caution">
    <text evidence="1">The sequence shown here is derived from an EMBL/GenBank/DDBJ whole genome shotgun (WGS) entry which is preliminary data.</text>
</comment>
<organism evidence="1 2">
    <name type="scientific">Nephila pilipes</name>
    <name type="common">Giant wood spider</name>
    <name type="synonym">Nephila maculata</name>
    <dbReference type="NCBI Taxonomy" id="299642"/>
    <lineage>
        <taxon>Eukaryota</taxon>
        <taxon>Metazoa</taxon>
        <taxon>Ecdysozoa</taxon>
        <taxon>Arthropoda</taxon>
        <taxon>Chelicerata</taxon>
        <taxon>Arachnida</taxon>
        <taxon>Araneae</taxon>
        <taxon>Araneomorphae</taxon>
        <taxon>Entelegynae</taxon>
        <taxon>Araneoidea</taxon>
        <taxon>Nephilidae</taxon>
        <taxon>Nephila</taxon>
    </lineage>
</organism>
<dbReference type="Proteomes" id="UP000887013">
    <property type="component" value="Unassembled WGS sequence"/>
</dbReference>
<accession>A0A8X6N031</accession>
<proteinExistence type="predicted"/>
<sequence length="96" mass="11675">MKTHVRQENKRLSNNWRRFQHRGSCCLIFRCRYSRLLLQSSRTGKFRPREVNGILPRSSKATDSKFWPHFMWHYPSFIILMIHNRHVGKYLIDNSV</sequence>
<reference evidence="1" key="1">
    <citation type="submission" date="2020-08" db="EMBL/GenBank/DDBJ databases">
        <title>Multicomponent nature underlies the extraordinary mechanical properties of spider dragline silk.</title>
        <authorList>
            <person name="Kono N."/>
            <person name="Nakamura H."/>
            <person name="Mori M."/>
            <person name="Yoshida Y."/>
            <person name="Ohtoshi R."/>
            <person name="Malay A.D."/>
            <person name="Moran D.A.P."/>
            <person name="Tomita M."/>
            <person name="Numata K."/>
            <person name="Arakawa K."/>
        </authorList>
    </citation>
    <scope>NUCLEOTIDE SEQUENCE</scope>
</reference>
<keyword evidence="2" id="KW-1185">Reference proteome</keyword>
<evidence type="ECO:0000313" key="1">
    <source>
        <dbReference type="EMBL" id="GFS87122.1"/>
    </source>
</evidence>
<dbReference type="EMBL" id="BMAW01052727">
    <property type="protein sequence ID" value="GFS87122.1"/>
    <property type="molecule type" value="Genomic_DNA"/>
</dbReference>
<dbReference type="AlphaFoldDB" id="A0A8X6N031"/>
<evidence type="ECO:0000313" key="2">
    <source>
        <dbReference type="Proteomes" id="UP000887013"/>
    </source>
</evidence>
<protein>
    <submittedName>
        <fullName evidence="1">Uncharacterized protein</fullName>
    </submittedName>
</protein>
<name>A0A8X6N031_NEPPI</name>